<name>A0AAW4VYX1_9FIRM</name>
<dbReference type="Proteomes" id="UP001298753">
    <property type="component" value="Unassembled WGS sequence"/>
</dbReference>
<dbReference type="AlphaFoldDB" id="A0AAW4VYX1"/>
<keyword evidence="2" id="KW-1185">Reference proteome</keyword>
<protein>
    <submittedName>
        <fullName evidence="1">Uncharacterized protein</fullName>
    </submittedName>
</protein>
<sequence>MADRNLTFEDFKRLSPEERNRRYEELSDHDKFLARCSQPSGVHGVLCNTCIHRKRVCCKAFPDGIPDEHMNKLEENPAIECAPDVHYQPKT</sequence>
<proteinExistence type="predicted"/>
<reference evidence="1 2" key="1">
    <citation type="submission" date="2021-10" db="EMBL/GenBank/DDBJ databases">
        <title>Anaerobic single-cell dispensing facilitates the cultivation of human gut bacteria.</title>
        <authorList>
            <person name="Afrizal A."/>
        </authorList>
    </citation>
    <scope>NUCLEOTIDE SEQUENCE [LARGE SCALE GENOMIC DNA]</scope>
    <source>
        <strain evidence="1 2">CLA-AA-H270</strain>
    </source>
</reference>
<comment type="caution">
    <text evidence="1">The sequence shown here is derived from an EMBL/GenBank/DDBJ whole genome shotgun (WGS) entry which is preliminary data.</text>
</comment>
<organism evidence="1 2">
    <name type="scientific">Agathobaculum butyriciproducens</name>
    <dbReference type="NCBI Taxonomy" id="1628085"/>
    <lineage>
        <taxon>Bacteria</taxon>
        <taxon>Bacillati</taxon>
        <taxon>Bacillota</taxon>
        <taxon>Clostridia</taxon>
        <taxon>Eubacteriales</taxon>
        <taxon>Butyricicoccaceae</taxon>
        <taxon>Agathobaculum</taxon>
    </lineage>
</organism>
<dbReference type="GeneID" id="98659899"/>
<dbReference type="RefSeq" id="WP_227600532.1">
    <property type="nucleotide sequence ID" value="NZ_JAJEPX010000013.1"/>
</dbReference>
<gene>
    <name evidence="1" type="ORF">LKD22_05945</name>
</gene>
<evidence type="ECO:0000313" key="1">
    <source>
        <dbReference type="EMBL" id="MCC2176665.1"/>
    </source>
</evidence>
<evidence type="ECO:0000313" key="2">
    <source>
        <dbReference type="Proteomes" id="UP001298753"/>
    </source>
</evidence>
<accession>A0AAW4VYX1</accession>
<dbReference type="EMBL" id="JAJEPX010000013">
    <property type="protein sequence ID" value="MCC2176665.1"/>
    <property type="molecule type" value="Genomic_DNA"/>
</dbReference>